<protein>
    <submittedName>
        <fullName evidence="1">Uncharacterized protein</fullName>
    </submittedName>
</protein>
<evidence type="ECO:0000313" key="2">
    <source>
        <dbReference type="Proteomes" id="UP000283700"/>
    </source>
</evidence>
<gene>
    <name evidence="1" type="ORF">DWZ29_13390</name>
</gene>
<dbReference type="AlphaFoldDB" id="A0A415TXC2"/>
<name>A0A415TXC2_9FIRM</name>
<sequence>MEEKMMRGINTQKISWELVLKFILMLIEVLGKSEEQAVSQAASKFGVDRSVVKREFARTRR</sequence>
<organism evidence="1 2">
    <name type="scientific">Anaerobutyricum hallii</name>
    <dbReference type="NCBI Taxonomy" id="39488"/>
    <lineage>
        <taxon>Bacteria</taxon>
        <taxon>Bacillati</taxon>
        <taxon>Bacillota</taxon>
        <taxon>Clostridia</taxon>
        <taxon>Lachnospirales</taxon>
        <taxon>Lachnospiraceae</taxon>
        <taxon>Anaerobutyricum</taxon>
    </lineage>
</organism>
<evidence type="ECO:0000313" key="1">
    <source>
        <dbReference type="EMBL" id="RHN10179.1"/>
    </source>
</evidence>
<reference evidence="1 2" key="1">
    <citation type="submission" date="2018-08" db="EMBL/GenBank/DDBJ databases">
        <title>A genome reference for cultivated species of the human gut microbiota.</title>
        <authorList>
            <person name="Zou Y."/>
            <person name="Xue W."/>
            <person name="Luo G."/>
        </authorList>
    </citation>
    <scope>NUCLEOTIDE SEQUENCE [LARGE SCALE GENOMIC DNA]</scope>
    <source>
        <strain evidence="1 2">AF31-17AC</strain>
    </source>
</reference>
<accession>A0A415TXC2</accession>
<dbReference type="Proteomes" id="UP000283700">
    <property type="component" value="Unassembled WGS sequence"/>
</dbReference>
<proteinExistence type="predicted"/>
<comment type="caution">
    <text evidence="1">The sequence shown here is derived from an EMBL/GenBank/DDBJ whole genome shotgun (WGS) entry which is preliminary data.</text>
</comment>
<dbReference type="EMBL" id="QRQO01000049">
    <property type="protein sequence ID" value="RHN10179.1"/>
    <property type="molecule type" value="Genomic_DNA"/>
</dbReference>